<evidence type="ECO:0000313" key="7">
    <source>
        <dbReference type="Proteomes" id="UP000236753"/>
    </source>
</evidence>
<protein>
    <submittedName>
        <fullName evidence="6">NUDIX domain-containing protein</fullName>
    </submittedName>
</protein>
<evidence type="ECO:0000256" key="1">
    <source>
        <dbReference type="ARBA" id="ARBA00001946"/>
    </source>
</evidence>
<accession>A0A1H5V6R9</accession>
<gene>
    <name evidence="6" type="ORF">SAMN05216334_11140</name>
</gene>
<sequence length="139" mass="16397">MTSKKQHHKKKRIAVVPVVMSKTKLKVYLITSRQERQWIIPTGKLEKKLSNRQVAALEAFEEAGILGKLDKHFREQVLLQSPSGKNKRKTTIFLLYVKRTLKFWPEIHDRKRKLVSLKKYLKSISNKKLKRKLTKNIHA</sequence>
<keyword evidence="3" id="KW-0378">Hydrolase</keyword>
<keyword evidence="4" id="KW-0460">Magnesium</keyword>
<dbReference type="EMBL" id="FNUX01000011">
    <property type="protein sequence ID" value="SEF82923.1"/>
    <property type="molecule type" value="Genomic_DNA"/>
</dbReference>
<dbReference type="PROSITE" id="PS51462">
    <property type="entry name" value="NUDIX"/>
    <property type="match status" value="1"/>
</dbReference>
<dbReference type="PANTHER" id="PTHR12629">
    <property type="entry name" value="DIPHOSPHOINOSITOL POLYPHOSPHATE PHOSPHOHYDROLASE"/>
    <property type="match status" value="1"/>
</dbReference>
<dbReference type="GO" id="GO:0046872">
    <property type="term" value="F:metal ion binding"/>
    <property type="evidence" value="ECO:0007669"/>
    <property type="project" value="UniProtKB-KW"/>
</dbReference>
<dbReference type="SUPFAM" id="SSF55811">
    <property type="entry name" value="Nudix"/>
    <property type="match status" value="1"/>
</dbReference>
<dbReference type="Pfam" id="PF00293">
    <property type="entry name" value="NUDIX"/>
    <property type="match status" value="1"/>
</dbReference>
<reference evidence="6 7" key="1">
    <citation type="submission" date="2016-10" db="EMBL/GenBank/DDBJ databases">
        <authorList>
            <person name="de Groot N.N."/>
        </authorList>
    </citation>
    <scope>NUCLEOTIDE SEQUENCE [LARGE SCALE GENOMIC DNA]</scope>
    <source>
        <strain evidence="6 7">Nm13</strain>
    </source>
</reference>
<organism evidence="6 7">
    <name type="scientific">Nitrosomonas ureae</name>
    <dbReference type="NCBI Taxonomy" id="44577"/>
    <lineage>
        <taxon>Bacteria</taxon>
        <taxon>Pseudomonadati</taxon>
        <taxon>Pseudomonadota</taxon>
        <taxon>Betaproteobacteria</taxon>
        <taxon>Nitrosomonadales</taxon>
        <taxon>Nitrosomonadaceae</taxon>
        <taxon>Nitrosomonas</taxon>
    </lineage>
</organism>
<dbReference type="CDD" id="cd04666">
    <property type="entry name" value="NUDIX_DIPP2_like_Nudt4"/>
    <property type="match status" value="1"/>
</dbReference>
<dbReference type="RefSeq" id="WP_103966471.1">
    <property type="nucleotide sequence ID" value="NZ_FNUX01000011.1"/>
</dbReference>
<dbReference type="InterPro" id="IPR047198">
    <property type="entry name" value="DDP-like_NUDIX"/>
</dbReference>
<dbReference type="InterPro" id="IPR000086">
    <property type="entry name" value="NUDIX_hydrolase_dom"/>
</dbReference>
<evidence type="ECO:0000259" key="5">
    <source>
        <dbReference type="PROSITE" id="PS51462"/>
    </source>
</evidence>
<evidence type="ECO:0000256" key="4">
    <source>
        <dbReference type="ARBA" id="ARBA00022842"/>
    </source>
</evidence>
<feature type="domain" description="Nudix hydrolase" evidence="5">
    <location>
        <begin position="10"/>
        <end position="139"/>
    </location>
</feature>
<dbReference type="InterPro" id="IPR015797">
    <property type="entry name" value="NUDIX_hydrolase-like_dom_sf"/>
</dbReference>
<proteinExistence type="predicted"/>
<evidence type="ECO:0000256" key="3">
    <source>
        <dbReference type="ARBA" id="ARBA00022801"/>
    </source>
</evidence>
<dbReference type="PANTHER" id="PTHR12629:SF0">
    <property type="entry name" value="DIPHOSPHOINOSITOL-POLYPHOSPHATE DIPHOSPHATASE"/>
    <property type="match status" value="1"/>
</dbReference>
<dbReference type="AlphaFoldDB" id="A0A1H5V6R9"/>
<dbReference type="Proteomes" id="UP000236753">
    <property type="component" value="Unassembled WGS sequence"/>
</dbReference>
<keyword evidence="2" id="KW-0479">Metal-binding</keyword>
<dbReference type="GO" id="GO:0016462">
    <property type="term" value="F:pyrophosphatase activity"/>
    <property type="evidence" value="ECO:0007669"/>
    <property type="project" value="InterPro"/>
</dbReference>
<evidence type="ECO:0000256" key="2">
    <source>
        <dbReference type="ARBA" id="ARBA00022723"/>
    </source>
</evidence>
<dbReference type="GO" id="GO:0005737">
    <property type="term" value="C:cytoplasm"/>
    <property type="evidence" value="ECO:0007669"/>
    <property type="project" value="TreeGrafter"/>
</dbReference>
<dbReference type="OrthoDB" id="7066910at2"/>
<evidence type="ECO:0000313" key="6">
    <source>
        <dbReference type="EMBL" id="SEF82923.1"/>
    </source>
</evidence>
<name>A0A1H5V6R9_9PROT</name>
<dbReference type="Gene3D" id="3.90.79.10">
    <property type="entry name" value="Nucleoside Triphosphate Pyrophosphohydrolase"/>
    <property type="match status" value="1"/>
</dbReference>
<comment type="cofactor">
    <cofactor evidence="1">
        <name>Mg(2+)</name>
        <dbReference type="ChEBI" id="CHEBI:18420"/>
    </cofactor>
</comment>